<name>A0A0D2PPH3_HYPSF</name>
<evidence type="ECO:0000313" key="5">
    <source>
        <dbReference type="Proteomes" id="UP000054270"/>
    </source>
</evidence>
<feature type="compositionally biased region" description="Basic and acidic residues" evidence="2">
    <location>
        <begin position="42"/>
        <end position="52"/>
    </location>
</feature>
<dbReference type="AlphaFoldDB" id="A0A0D2PPH3"/>
<organism evidence="4 5">
    <name type="scientific">Hypholoma sublateritium (strain FD-334 SS-4)</name>
    <dbReference type="NCBI Taxonomy" id="945553"/>
    <lineage>
        <taxon>Eukaryota</taxon>
        <taxon>Fungi</taxon>
        <taxon>Dikarya</taxon>
        <taxon>Basidiomycota</taxon>
        <taxon>Agaricomycotina</taxon>
        <taxon>Agaricomycetes</taxon>
        <taxon>Agaricomycetidae</taxon>
        <taxon>Agaricales</taxon>
        <taxon>Agaricineae</taxon>
        <taxon>Strophariaceae</taxon>
        <taxon>Hypholoma</taxon>
    </lineage>
</organism>
<dbReference type="InterPro" id="IPR036910">
    <property type="entry name" value="HMG_box_dom_sf"/>
</dbReference>
<dbReference type="EMBL" id="KN817555">
    <property type="protein sequence ID" value="KJA21780.1"/>
    <property type="molecule type" value="Genomic_DNA"/>
</dbReference>
<evidence type="ECO:0000256" key="2">
    <source>
        <dbReference type="SAM" id="MobiDB-lite"/>
    </source>
</evidence>
<sequence>MGFSIMKPILGRAPLLRTRAFQFGPSHSVLLTRSLLTSPVLAKEKATNDGKKPPKPRKTKAKSKPRAKKEPKSKPKPKPKPVMIFKKHLKGEIKMPLSSWMNFVAEYTAKNKEPIRSASLYTQEASAQWRAMSPEDKEKYKPSPEEKAKVSEAKKAYRATLEYKRAARKFKVKRARKINPFARFVKEYYDRNSTLTFLEQGHELGAKWRALSESEKDFWRQKTTEENTLKDTPTA</sequence>
<reference evidence="5" key="1">
    <citation type="submission" date="2014-04" db="EMBL/GenBank/DDBJ databases">
        <title>Evolutionary Origins and Diversification of the Mycorrhizal Mutualists.</title>
        <authorList>
            <consortium name="DOE Joint Genome Institute"/>
            <consortium name="Mycorrhizal Genomics Consortium"/>
            <person name="Kohler A."/>
            <person name="Kuo A."/>
            <person name="Nagy L.G."/>
            <person name="Floudas D."/>
            <person name="Copeland A."/>
            <person name="Barry K.W."/>
            <person name="Cichocki N."/>
            <person name="Veneault-Fourrey C."/>
            <person name="LaButti K."/>
            <person name="Lindquist E.A."/>
            <person name="Lipzen A."/>
            <person name="Lundell T."/>
            <person name="Morin E."/>
            <person name="Murat C."/>
            <person name="Riley R."/>
            <person name="Ohm R."/>
            <person name="Sun H."/>
            <person name="Tunlid A."/>
            <person name="Henrissat B."/>
            <person name="Grigoriev I.V."/>
            <person name="Hibbett D.S."/>
            <person name="Martin F."/>
        </authorList>
    </citation>
    <scope>NUCLEOTIDE SEQUENCE [LARGE SCALE GENOMIC DNA]</scope>
    <source>
        <strain evidence="5">FD-334 SS-4</strain>
    </source>
</reference>
<evidence type="ECO:0000256" key="1">
    <source>
        <dbReference type="PROSITE-ProRule" id="PRU00267"/>
    </source>
</evidence>
<dbReference type="InterPro" id="IPR009071">
    <property type="entry name" value="HMG_box_dom"/>
</dbReference>
<dbReference type="CDD" id="cd00084">
    <property type="entry name" value="HMG-box_SF"/>
    <property type="match status" value="2"/>
</dbReference>
<feature type="region of interest" description="Disordered" evidence="2">
    <location>
        <begin position="40"/>
        <end position="83"/>
    </location>
</feature>
<evidence type="ECO:0000313" key="4">
    <source>
        <dbReference type="EMBL" id="KJA21780.1"/>
    </source>
</evidence>
<feature type="domain" description="HMG box" evidence="3">
    <location>
        <begin position="93"/>
        <end position="158"/>
    </location>
</feature>
<proteinExistence type="predicted"/>
<dbReference type="PROSITE" id="PS50118">
    <property type="entry name" value="HMG_BOX_2"/>
    <property type="match status" value="1"/>
</dbReference>
<feature type="compositionally biased region" description="Basic and acidic residues" evidence="2">
    <location>
        <begin position="133"/>
        <end position="152"/>
    </location>
</feature>
<keyword evidence="1" id="KW-0539">Nucleus</keyword>
<dbReference type="GO" id="GO:0003677">
    <property type="term" value="F:DNA binding"/>
    <property type="evidence" value="ECO:0007669"/>
    <property type="project" value="UniProtKB-UniRule"/>
</dbReference>
<dbReference type="OrthoDB" id="10542740at2759"/>
<feature type="compositionally biased region" description="Basic residues" evidence="2">
    <location>
        <begin position="74"/>
        <end position="83"/>
    </location>
</feature>
<dbReference type="Proteomes" id="UP000054270">
    <property type="component" value="Unassembled WGS sequence"/>
</dbReference>
<dbReference type="SUPFAM" id="SSF47095">
    <property type="entry name" value="HMG-box"/>
    <property type="match status" value="2"/>
</dbReference>
<dbReference type="GO" id="GO:0005634">
    <property type="term" value="C:nucleus"/>
    <property type="evidence" value="ECO:0007669"/>
    <property type="project" value="UniProtKB-UniRule"/>
</dbReference>
<keyword evidence="1" id="KW-0238">DNA-binding</keyword>
<feature type="region of interest" description="Disordered" evidence="2">
    <location>
        <begin position="127"/>
        <end position="152"/>
    </location>
</feature>
<gene>
    <name evidence="4" type="ORF">HYPSUDRAFT_55288</name>
</gene>
<accession>A0A0D2PPH3</accession>
<evidence type="ECO:0000259" key="3">
    <source>
        <dbReference type="PROSITE" id="PS50118"/>
    </source>
</evidence>
<dbReference type="Gene3D" id="1.10.30.10">
    <property type="entry name" value="High mobility group box domain"/>
    <property type="match status" value="2"/>
</dbReference>
<feature type="DNA-binding region" description="HMG box" evidence="1">
    <location>
        <begin position="93"/>
        <end position="158"/>
    </location>
</feature>
<protein>
    <recommendedName>
        <fullName evidence="3">HMG box domain-containing protein</fullName>
    </recommendedName>
</protein>
<keyword evidence="5" id="KW-1185">Reference proteome</keyword>
<feature type="compositionally biased region" description="Basic residues" evidence="2">
    <location>
        <begin position="53"/>
        <end position="67"/>
    </location>
</feature>